<feature type="region of interest" description="Disordered" evidence="1">
    <location>
        <begin position="23"/>
        <end position="69"/>
    </location>
</feature>
<dbReference type="AlphaFoldDB" id="A0A926UQA3"/>
<accession>A0A926UQA3</accession>
<keyword evidence="4" id="KW-1185">Reference proteome</keyword>
<gene>
    <name evidence="3" type="ORF">H6F44_01375</name>
</gene>
<feature type="chain" id="PRO_5036811972" description="Lipoprotein" evidence="2">
    <location>
        <begin position="19"/>
        <end position="167"/>
    </location>
</feature>
<dbReference type="PROSITE" id="PS51257">
    <property type="entry name" value="PROKAR_LIPOPROTEIN"/>
    <property type="match status" value="1"/>
</dbReference>
<reference evidence="3 4" key="1">
    <citation type="journal article" date="2015" name="ISME J.">
        <title>Draft Genome Sequence of Streptomyces incarnatus NRRL8089, which Produces the Nucleoside Antibiotic Sinefungin.</title>
        <authorList>
            <person name="Oshima K."/>
            <person name="Hattori M."/>
            <person name="Shimizu H."/>
            <person name="Fukuda K."/>
            <person name="Nemoto M."/>
            <person name="Inagaki K."/>
            <person name="Tamura T."/>
        </authorList>
    </citation>
    <scope>NUCLEOTIDE SEQUENCE [LARGE SCALE GENOMIC DNA]</scope>
    <source>
        <strain evidence="3 4">FACHB-1277</strain>
    </source>
</reference>
<keyword evidence="2" id="KW-0732">Signal</keyword>
<evidence type="ECO:0000256" key="1">
    <source>
        <dbReference type="SAM" id="MobiDB-lite"/>
    </source>
</evidence>
<name>A0A926UQA3_9CYAN</name>
<feature type="compositionally biased region" description="Basic and acidic residues" evidence="1">
    <location>
        <begin position="49"/>
        <end position="61"/>
    </location>
</feature>
<dbReference type="Proteomes" id="UP000631421">
    <property type="component" value="Unassembled WGS sequence"/>
</dbReference>
<evidence type="ECO:0000256" key="2">
    <source>
        <dbReference type="SAM" id="SignalP"/>
    </source>
</evidence>
<organism evidence="3 4">
    <name type="scientific">Pseudanabaena cinerea FACHB-1277</name>
    <dbReference type="NCBI Taxonomy" id="2949581"/>
    <lineage>
        <taxon>Bacteria</taxon>
        <taxon>Bacillati</taxon>
        <taxon>Cyanobacteriota</taxon>
        <taxon>Cyanophyceae</taxon>
        <taxon>Pseudanabaenales</taxon>
        <taxon>Pseudanabaenaceae</taxon>
        <taxon>Pseudanabaena</taxon>
        <taxon>Pseudanabaena cinerea</taxon>
    </lineage>
</organism>
<protein>
    <recommendedName>
        <fullName evidence="5">Lipoprotein</fullName>
    </recommendedName>
</protein>
<sequence length="167" mass="17984">MRSPKLLLIGIIFANILAACSNSPTSTSPTTSPNAVTTTEPTPQPVAKTDSKANKKPDNHGKPNQGGQVVEAGAYHLELLMVKEENNIHLDFFLQTGDTHTAIPDAKVTAQVQLPDGSQKSYDLAYDAPNQHYATNLPTTASGEYKIVILTDIKGEKVNGRFNVSLR</sequence>
<evidence type="ECO:0000313" key="4">
    <source>
        <dbReference type="Proteomes" id="UP000631421"/>
    </source>
</evidence>
<evidence type="ECO:0000313" key="3">
    <source>
        <dbReference type="EMBL" id="MBD2148783.1"/>
    </source>
</evidence>
<comment type="caution">
    <text evidence="3">The sequence shown here is derived from an EMBL/GenBank/DDBJ whole genome shotgun (WGS) entry which is preliminary data.</text>
</comment>
<dbReference type="RefSeq" id="WP_190349121.1">
    <property type="nucleotide sequence ID" value="NZ_JACJPY010000002.1"/>
</dbReference>
<proteinExistence type="predicted"/>
<feature type="signal peptide" evidence="2">
    <location>
        <begin position="1"/>
        <end position="18"/>
    </location>
</feature>
<dbReference type="EMBL" id="JACJPY010000002">
    <property type="protein sequence ID" value="MBD2148783.1"/>
    <property type="molecule type" value="Genomic_DNA"/>
</dbReference>
<feature type="compositionally biased region" description="Low complexity" evidence="1">
    <location>
        <begin position="23"/>
        <end position="41"/>
    </location>
</feature>
<evidence type="ECO:0008006" key="5">
    <source>
        <dbReference type="Google" id="ProtNLM"/>
    </source>
</evidence>